<keyword evidence="2" id="KW-0547">Nucleotide-binding</keyword>
<keyword evidence="1" id="KW-0813">Transport</keyword>
<dbReference type="Pfam" id="PF00005">
    <property type="entry name" value="ABC_tran"/>
    <property type="match status" value="1"/>
</dbReference>
<evidence type="ECO:0000313" key="6">
    <source>
        <dbReference type="Proteomes" id="UP000679179"/>
    </source>
</evidence>
<accession>A0A919VH29</accession>
<dbReference type="RefSeq" id="WP_212904654.1">
    <property type="nucleotide sequence ID" value="NZ_BOPZ01000025.1"/>
</dbReference>
<dbReference type="Proteomes" id="UP000679179">
    <property type="component" value="Unassembled WGS sequence"/>
</dbReference>
<dbReference type="EMBL" id="BOPZ01000025">
    <property type="protein sequence ID" value="GIM29970.1"/>
    <property type="molecule type" value="Genomic_DNA"/>
</dbReference>
<name>A0A919VH29_9CLOT</name>
<proteinExistence type="predicted"/>
<dbReference type="PANTHER" id="PTHR42939">
    <property type="entry name" value="ABC TRANSPORTER ATP-BINDING PROTEIN ALBC-RELATED"/>
    <property type="match status" value="1"/>
</dbReference>
<evidence type="ECO:0000256" key="2">
    <source>
        <dbReference type="ARBA" id="ARBA00022741"/>
    </source>
</evidence>
<dbReference type="Gene3D" id="3.40.50.300">
    <property type="entry name" value="P-loop containing nucleotide triphosphate hydrolases"/>
    <property type="match status" value="1"/>
</dbReference>
<reference evidence="5" key="1">
    <citation type="submission" date="2021-03" db="EMBL/GenBank/DDBJ databases">
        <title>Taxonomic study of Clostridium polyendosporum from meadow-gley soil under rice.</title>
        <authorList>
            <person name="Kobayashi H."/>
            <person name="Tanizawa Y."/>
            <person name="Yagura M."/>
        </authorList>
    </citation>
    <scope>NUCLEOTIDE SEQUENCE</scope>
    <source>
        <strain evidence="5">JCM 30710</strain>
    </source>
</reference>
<evidence type="ECO:0000313" key="5">
    <source>
        <dbReference type="EMBL" id="GIM29970.1"/>
    </source>
</evidence>
<dbReference type="PROSITE" id="PS50893">
    <property type="entry name" value="ABC_TRANSPORTER_2"/>
    <property type="match status" value="1"/>
</dbReference>
<protein>
    <submittedName>
        <fullName evidence="5">ABC transporter ATP-binding protein</fullName>
    </submittedName>
</protein>
<keyword evidence="3 5" id="KW-0067">ATP-binding</keyword>
<dbReference type="InterPro" id="IPR003439">
    <property type="entry name" value="ABC_transporter-like_ATP-bd"/>
</dbReference>
<dbReference type="SUPFAM" id="SSF52540">
    <property type="entry name" value="P-loop containing nucleoside triphosphate hydrolases"/>
    <property type="match status" value="1"/>
</dbReference>
<dbReference type="AlphaFoldDB" id="A0A919VH29"/>
<dbReference type="InterPro" id="IPR003593">
    <property type="entry name" value="AAA+_ATPase"/>
</dbReference>
<gene>
    <name evidence="5" type="ORF">CPJCM30710_26360</name>
</gene>
<evidence type="ECO:0000256" key="1">
    <source>
        <dbReference type="ARBA" id="ARBA00022448"/>
    </source>
</evidence>
<dbReference type="GO" id="GO:0005524">
    <property type="term" value="F:ATP binding"/>
    <property type="evidence" value="ECO:0007669"/>
    <property type="project" value="UniProtKB-KW"/>
</dbReference>
<dbReference type="CDD" id="cd03230">
    <property type="entry name" value="ABC_DR_subfamily_A"/>
    <property type="match status" value="1"/>
</dbReference>
<evidence type="ECO:0000259" key="4">
    <source>
        <dbReference type="PROSITE" id="PS50893"/>
    </source>
</evidence>
<dbReference type="InterPro" id="IPR051782">
    <property type="entry name" value="ABC_Transporter_VariousFunc"/>
</dbReference>
<feature type="domain" description="ABC transporter" evidence="4">
    <location>
        <begin position="1"/>
        <end position="229"/>
    </location>
</feature>
<keyword evidence="6" id="KW-1185">Reference proteome</keyword>
<dbReference type="PANTHER" id="PTHR42939:SF3">
    <property type="entry name" value="ABC TRANSPORTER ATP-BINDING COMPONENT"/>
    <property type="match status" value="1"/>
</dbReference>
<organism evidence="5 6">
    <name type="scientific">Clostridium polyendosporum</name>
    <dbReference type="NCBI Taxonomy" id="69208"/>
    <lineage>
        <taxon>Bacteria</taxon>
        <taxon>Bacillati</taxon>
        <taxon>Bacillota</taxon>
        <taxon>Clostridia</taxon>
        <taxon>Eubacteriales</taxon>
        <taxon>Clostridiaceae</taxon>
        <taxon>Clostridium</taxon>
    </lineage>
</organism>
<dbReference type="GO" id="GO:0016887">
    <property type="term" value="F:ATP hydrolysis activity"/>
    <property type="evidence" value="ECO:0007669"/>
    <property type="project" value="InterPro"/>
</dbReference>
<dbReference type="InterPro" id="IPR027417">
    <property type="entry name" value="P-loop_NTPase"/>
</dbReference>
<sequence length="284" mass="32456">MYALEIKNLNKSFGTFNLENINLKLPEGYILGYIGQNGAGKTTTIKLIMEQLKRDSGEIIVFGKNYTDDEIAFKDIIGYIADECYFPGCFTAKDVMDSLKSFYKSFDEFKFKSYIDRWGIPQNKNIKNFSKGMKIKLMFASVLCRETKLLLLDEPTSGLDPVIRSEILELLQEYISDGKRSVLFSTHIMSDLEKIADYLYFIDKGKTIFNDTKDNILEDYLLVKGGREDLTEQIKEKLIGYKKSNVGFEGLIHLRDSKYMGKGLLLEKPSVEDIVVFHINGARG</sequence>
<evidence type="ECO:0000256" key="3">
    <source>
        <dbReference type="ARBA" id="ARBA00022840"/>
    </source>
</evidence>
<dbReference type="SMART" id="SM00382">
    <property type="entry name" value="AAA"/>
    <property type="match status" value="1"/>
</dbReference>
<comment type="caution">
    <text evidence="5">The sequence shown here is derived from an EMBL/GenBank/DDBJ whole genome shotgun (WGS) entry which is preliminary data.</text>
</comment>